<dbReference type="PANTHER" id="PTHR43112:SF3">
    <property type="entry name" value="FERREDOXIN-2, CHLOROPLASTIC"/>
    <property type="match status" value="1"/>
</dbReference>
<dbReference type="STRING" id="152573.SAMN04488051_10726"/>
<evidence type="ECO:0000259" key="9">
    <source>
        <dbReference type="PROSITE" id="PS51085"/>
    </source>
</evidence>
<dbReference type="AlphaFoldDB" id="A0A1H4EJ68"/>
<comment type="cofactor">
    <cofactor evidence="8">
        <name>[2Fe-2S] cluster</name>
        <dbReference type="ChEBI" id="CHEBI:190135"/>
    </cofactor>
</comment>
<dbReference type="OrthoDB" id="9806195at2"/>
<dbReference type="GO" id="GO:0051537">
    <property type="term" value="F:2 iron, 2 sulfur cluster binding"/>
    <property type="evidence" value="ECO:0007669"/>
    <property type="project" value="UniProtKB-KW"/>
</dbReference>
<keyword evidence="11" id="KW-1185">Reference proteome</keyword>
<protein>
    <submittedName>
        <fullName evidence="10">Ferredoxin</fullName>
    </submittedName>
</protein>
<keyword evidence="6" id="KW-0408">Iron</keyword>
<organism evidence="10 11">
    <name type="scientific">Alkalimonas amylolytica</name>
    <dbReference type="NCBI Taxonomy" id="152573"/>
    <lineage>
        <taxon>Bacteria</taxon>
        <taxon>Pseudomonadati</taxon>
        <taxon>Pseudomonadota</taxon>
        <taxon>Gammaproteobacteria</taxon>
        <taxon>Alkalimonas</taxon>
    </lineage>
</organism>
<evidence type="ECO:0000313" key="10">
    <source>
        <dbReference type="EMBL" id="SEA84292.1"/>
    </source>
</evidence>
<dbReference type="InterPro" id="IPR001041">
    <property type="entry name" value="2Fe-2S_ferredoxin-type"/>
</dbReference>
<dbReference type="CDD" id="cd00207">
    <property type="entry name" value="fer2"/>
    <property type="match status" value="1"/>
</dbReference>
<name>A0A1H4EJ68_ALKAM</name>
<dbReference type="InterPro" id="IPR006058">
    <property type="entry name" value="2Fe2S_fd_BS"/>
</dbReference>
<dbReference type="Gene3D" id="3.10.20.30">
    <property type="match status" value="1"/>
</dbReference>
<keyword evidence="7" id="KW-0411">Iron-sulfur</keyword>
<keyword evidence="5" id="KW-0249">Electron transport</keyword>
<dbReference type="Pfam" id="PF00111">
    <property type="entry name" value="Fer2"/>
    <property type="match status" value="1"/>
</dbReference>
<dbReference type="Proteomes" id="UP000198773">
    <property type="component" value="Unassembled WGS sequence"/>
</dbReference>
<accession>A0A1H4EJ68</accession>
<evidence type="ECO:0000256" key="4">
    <source>
        <dbReference type="ARBA" id="ARBA00022723"/>
    </source>
</evidence>
<keyword evidence="2" id="KW-0813">Transport</keyword>
<evidence type="ECO:0000256" key="8">
    <source>
        <dbReference type="ARBA" id="ARBA00034078"/>
    </source>
</evidence>
<evidence type="ECO:0000256" key="2">
    <source>
        <dbReference type="ARBA" id="ARBA00022448"/>
    </source>
</evidence>
<gene>
    <name evidence="10" type="ORF">SAMN04488051_10726</name>
</gene>
<dbReference type="SUPFAM" id="SSF54292">
    <property type="entry name" value="2Fe-2S ferredoxin-like"/>
    <property type="match status" value="1"/>
</dbReference>
<keyword evidence="3" id="KW-0001">2Fe-2S</keyword>
<dbReference type="GO" id="GO:0046872">
    <property type="term" value="F:metal ion binding"/>
    <property type="evidence" value="ECO:0007669"/>
    <property type="project" value="UniProtKB-KW"/>
</dbReference>
<reference evidence="10 11" key="1">
    <citation type="submission" date="2016-10" db="EMBL/GenBank/DDBJ databases">
        <authorList>
            <person name="de Groot N.N."/>
        </authorList>
    </citation>
    <scope>NUCLEOTIDE SEQUENCE [LARGE SCALE GENOMIC DNA]</scope>
    <source>
        <strain evidence="10 11">CGMCC 1.3430</strain>
    </source>
</reference>
<feature type="domain" description="2Fe-2S ferredoxin-type" evidence="9">
    <location>
        <begin position="4"/>
        <end position="92"/>
    </location>
</feature>
<dbReference type="RefSeq" id="WP_091343826.1">
    <property type="nucleotide sequence ID" value="NZ_FNRM01000007.1"/>
</dbReference>
<comment type="similarity">
    <text evidence="1">Belongs to the 2Fe2S plant-type ferredoxin family.</text>
</comment>
<dbReference type="PANTHER" id="PTHR43112">
    <property type="entry name" value="FERREDOXIN"/>
    <property type="match status" value="1"/>
</dbReference>
<dbReference type="EMBL" id="FNRM01000007">
    <property type="protein sequence ID" value="SEA84292.1"/>
    <property type="molecule type" value="Genomic_DNA"/>
</dbReference>
<evidence type="ECO:0000256" key="7">
    <source>
        <dbReference type="ARBA" id="ARBA00023014"/>
    </source>
</evidence>
<evidence type="ECO:0000256" key="5">
    <source>
        <dbReference type="ARBA" id="ARBA00022982"/>
    </source>
</evidence>
<dbReference type="InterPro" id="IPR012675">
    <property type="entry name" value="Beta-grasp_dom_sf"/>
</dbReference>
<evidence type="ECO:0000313" key="11">
    <source>
        <dbReference type="Proteomes" id="UP000198773"/>
    </source>
</evidence>
<proteinExistence type="inferred from homology"/>
<evidence type="ECO:0000256" key="6">
    <source>
        <dbReference type="ARBA" id="ARBA00023004"/>
    </source>
</evidence>
<evidence type="ECO:0000256" key="1">
    <source>
        <dbReference type="ARBA" id="ARBA00007874"/>
    </source>
</evidence>
<evidence type="ECO:0000256" key="3">
    <source>
        <dbReference type="ARBA" id="ARBA00022714"/>
    </source>
</evidence>
<dbReference type="InterPro" id="IPR036010">
    <property type="entry name" value="2Fe-2S_ferredoxin-like_sf"/>
</dbReference>
<dbReference type="PROSITE" id="PS51085">
    <property type="entry name" value="2FE2S_FER_2"/>
    <property type="match status" value="1"/>
</dbReference>
<dbReference type="PROSITE" id="PS00197">
    <property type="entry name" value="2FE2S_FER_1"/>
    <property type="match status" value="1"/>
</dbReference>
<keyword evidence="4" id="KW-0479">Metal-binding</keyword>
<sequence length="93" mass="10330">MTAFRICIQPAGLTFEAEAGETILQAALRHGIDFPNRCRQGVCTSCVCRLQRGEVRYDPPSPVTDIDKAQNFTYGCLAYPLTDLVLQHPFIQA</sequence>